<dbReference type="PATRIC" id="fig|1348973.3.peg.595"/>
<accession>A0A072NTQ9</accession>
<gene>
    <name evidence="2" type="ORF">M670_00609</name>
</gene>
<evidence type="ECO:0000256" key="1">
    <source>
        <dbReference type="SAM" id="Phobius"/>
    </source>
</evidence>
<dbReference type="EMBL" id="JJRY01000001">
    <property type="protein sequence ID" value="KEF40582.1"/>
    <property type="molecule type" value="Genomic_DNA"/>
</dbReference>
<protein>
    <submittedName>
        <fullName evidence="2">Uncharacterized protein</fullName>
    </submittedName>
</protein>
<evidence type="ECO:0000313" key="2">
    <source>
        <dbReference type="EMBL" id="KEF40582.1"/>
    </source>
</evidence>
<proteinExistence type="predicted"/>
<sequence length="106" mass="12275">MAKRQAELINQMEDKEVLFHLYLTQIMIIILTGIIGFFLFEDLESFFELWEWNPKEILLFGGGSAIIVIIIDTILMKVLPKHMYDDGGINEKVFKNDQFGICLSFA</sequence>
<evidence type="ECO:0000313" key="3">
    <source>
        <dbReference type="Proteomes" id="UP000027936"/>
    </source>
</evidence>
<keyword evidence="1" id="KW-0812">Transmembrane</keyword>
<dbReference type="Proteomes" id="UP000027936">
    <property type="component" value="Unassembled WGS sequence"/>
</dbReference>
<dbReference type="AlphaFoldDB" id="A0A072NTQ9"/>
<keyword evidence="1" id="KW-1133">Transmembrane helix</keyword>
<reference evidence="2 3" key="1">
    <citation type="submission" date="2014-04" db="EMBL/GenBank/DDBJ databases">
        <title>Draft genome sequence of Bacillus azotoformans MEV2011, a (co-) denitrifying strain unable to grow in the presence of oxygen.</title>
        <authorList>
            <person name="Nielsen M."/>
            <person name="Schreiber L."/>
            <person name="Finster K."/>
            <person name="Schramm A."/>
        </authorList>
    </citation>
    <scope>NUCLEOTIDE SEQUENCE [LARGE SCALE GENOMIC DNA]</scope>
    <source>
        <strain evidence="2 3">MEV2011</strain>
    </source>
</reference>
<comment type="caution">
    <text evidence="2">The sequence shown here is derived from an EMBL/GenBank/DDBJ whole genome shotgun (WGS) entry which is preliminary data.</text>
</comment>
<keyword evidence="1" id="KW-0472">Membrane</keyword>
<name>A0A072NTQ9_SCHAZ</name>
<feature type="transmembrane region" description="Helical" evidence="1">
    <location>
        <begin position="60"/>
        <end position="79"/>
    </location>
</feature>
<feature type="transmembrane region" description="Helical" evidence="1">
    <location>
        <begin position="21"/>
        <end position="40"/>
    </location>
</feature>
<organism evidence="2 3">
    <name type="scientific">Schinkia azotoformans MEV2011</name>
    <dbReference type="NCBI Taxonomy" id="1348973"/>
    <lineage>
        <taxon>Bacteria</taxon>
        <taxon>Bacillati</taxon>
        <taxon>Bacillota</taxon>
        <taxon>Bacilli</taxon>
        <taxon>Bacillales</taxon>
        <taxon>Bacillaceae</taxon>
        <taxon>Calidifontibacillus/Schinkia group</taxon>
        <taxon>Schinkia</taxon>
    </lineage>
</organism>